<evidence type="ECO:0000256" key="1">
    <source>
        <dbReference type="ARBA" id="ARBA00004167"/>
    </source>
</evidence>
<feature type="chain" id="PRO_5002350098" description="Protein kinase domain-containing protein" evidence="4">
    <location>
        <begin position="26"/>
        <end position="775"/>
    </location>
</feature>
<dbReference type="GO" id="GO:0004672">
    <property type="term" value="F:protein kinase activity"/>
    <property type="evidence" value="ECO:0007669"/>
    <property type="project" value="InterPro"/>
</dbReference>
<dbReference type="PANTHER" id="PTHR45631">
    <property type="entry name" value="OS07G0107800 PROTEIN-RELATED"/>
    <property type="match status" value="1"/>
</dbReference>
<dbReference type="FunFam" id="3.30.200.20:FF:000394">
    <property type="entry name" value="Leucine-rich repeat receptor-like protein kinase"/>
    <property type="match status" value="1"/>
</dbReference>
<evidence type="ECO:0000313" key="6">
    <source>
        <dbReference type="EnsemblPlants" id="LPERR09G04670.1"/>
    </source>
</evidence>
<name>A0A0D9XCS1_9ORYZ</name>
<evidence type="ECO:0000256" key="2">
    <source>
        <dbReference type="SAM" id="MobiDB-lite"/>
    </source>
</evidence>
<keyword evidence="3" id="KW-1133">Transmembrane helix</keyword>
<dbReference type="Gene3D" id="1.10.510.10">
    <property type="entry name" value="Transferase(Phosphotransferase) domain 1"/>
    <property type="match status" value="1"/>
</dbReference>
<reference evidence="6" key="3">
    <citation type="submission" date="2015-04" db="UniProtKB">
        <authorList>
            <consortium name="EnsemblPlants"/>
        </authorList>
    </citation>
    <scope>IDENTIFICATION</scope>
</reference>
<dbReference type="STRING" id="77586.A0A0D9XCS1"/>
<dbReference type="InterPro" id="IPR011009">
    <property type="entry name" value="Kinase-like_dom_sf"/>
</dbReference>
<dbReference type="InterPro" id="IPR024788">
    <property type="entry name" value="Malectin-like_Carb-bd_dom"/>
</dbReference>
<dbReference type="PROSITE" id="PS00108">
    <property type="entry name" value="PROTEIN_KINASE_ST"/>
    <property type="match status" value="1"/>
</dbReference>
<feature type="region of interest" description="Disordered" evidence="2">
    <location>
        <begin position="755"/>
        <end position="775"/>
    </location>
</feature>
<dbReference type="AlphaFoldDB" id="A0A0D9XCS1"/>
<dbReference type="PROSITE" id="PS50011">
    <property type="entry name" value="PROTEIN_KINASE_DOM"/>
    <property type="match status" value="1"/>
</dbReference>
<proteinExistence type="predicted"/>
<feature type="signal peptide" evidence="4">
    <location>
        <begin position="1"/>
        <end position="25"/>
    </location>
</feature>
<dbReference type="Pfam" id="PF12819">
    <property type="entry name" value="Malectin_like"/>
    <property type="match status" value="1"/>
</dbReference>
<dbReference type="SUPFAM" id="SSF56112">
    <property type="entry name" value="Protein kinase-like (PK-like)"/>
    <property type="match status" value="1"/>
</dbReference>
<reference evidence="7" key="2">
    <citation type="submission" date="2013-12" db="EMBL/GenBank/DDBJ databases">
        <authorList>
            <person name="Yu Y."/>
            <person name="Lee S."/>
            <person name="de Baynast K."/>
            <person name="Wissotski M."/>
            <person name="Liu L."/>
            <person name="Talag J."/>
            <person name="Goicoechea J."/>
            <person name="Angelova A."/>
            <person name="Jetty R."/>
            <person name="Kudrna D."/>
            <person name="Golser W."/>
            <person name="Rivera L."/>
            <person name="Zhang J."/>
            <person name="Wing R."/>
        </authorList>
    </citation>
    <scope>NUCLEOTIDE SEQUENCE</scope>
</reference>
<dbReference type="Gene3D" id="3.30.200.20">
    <property type="entry name" value="Phosphorylase Kinase, domain 1"/>
    <property type="match status" value="1"/>
</dbReference>
<organism evidence="6 7">
    <name type="scientific">Leersia perrieri</name>
    <dbReference type="NCBI Taxonomy" id="77586"/>
    <lineage>
        <taxon>Eukaryota</taxon>
        <taxon>Viridiplantae</taxon>
        <taxon>Streptophyta</taxon>
        <taxon>Embryophyta</taxon>
        <taxon>Tracheophyta</taxon>
        <taxon>Spermatophyta</taxon>
        <taxon>Magnoliopsida</taxon>
        <taxon>Liliopsida</taxon>
        <taxon>Poales</taxon>
        <taxon>Poaceae</taxon>
        <taxon>BOP clade</taxon>
        <taxon>Oryzoideae</taxon>
        <taxon>Oryzeae</taxon>
        <taxon>Oryzinae</taxon>
        <taxon>Leersia</taxon>
    </lineage>
</organism>
<dbReference type="PANTHER" id="PTHR45631:SF6">
    <property type="entry name" value="OS09G0352000 PROTEIN"/>
    <property type="match status" value="1"/>
</dbReference>
<feature type="domain" description="Protein kinase" evidence="5">
    <location>
        <begin position="503"/>
        <end position="775"/>
    </location>
</feature>
<keyword evidence="3" id="KW-0812">Transmembrane</keyword>
<keyword evidence="7" id="KW-1185">Reference proteome</keyword>
<evidence type="ECO:0000256" key="3">
    <source>
        <dbReference type="SAM" id="Phobius"/>
    </source>
</evidence>
<sequence length="775" mass="85870">MAMSRFQLVSMALFVLFTTILLTAARQAVGQAAASPPAGFLSIDCGLEANYSGYKDSKTGIVYVSDEPYIDSGENHRIANEKSSTKTTDLLTLRSFPSGLRNCYTLPTHSGSKYLIRLSFVYGNYDGKDSSSTLKFDLQLGPYPWVTVDKPSDQVYEAVFVAWARWTPVCLVNVGAGTPFVSTVELRLLDDALYPAVMGNQSMSLYTRRKMGNSSDITRYPDDTYDRYWWQMWYFDPLWKNISTVSNIKQSSSFAVPSLVMQTAIVAVDNKTVLNITWEDKTPSGHDLKLFLHFADFQNSQLRQFNTSLNDGEPYQYSPPYLTADALYNVGWLSATDGKYSISLVPTAASKLPPMINALEVYSLISHDSPTTFPVDYETIMAIKLEYGIKKNWMGDPLRDEGSFDSDANMCNKPVIVLSPAGKNARATTIAISVVVPVIAIVVLVLVLFIWKQKRKHNPSTKEPPRVQPELPSAPEIRKQHEGVLQKVENRQFTYNELEKFTNKFERPIGRGGFGPVYYGRLEDNTEVAVKMRSESSSHGLDEFFAEVQSLTKVHHRNLVSLVGYCWEMDHLALVYEYMAQGNLCDHLRGLDYLHKGCSPPIIHRDVKTANILLGQNLQAKIADFGLSKTYHSDTQTHISVTAAGTAGRLTESSDVYSFGIVLLEIATGESPIIPGQGHIVQRVKKKIATGNISLIADTRLGGSYEVSSMWKVVDTALLCTADVGTQRPTMAAVVVQLKESMALEEAYADSGFKGSTSTLSDTTTSMSTYGPTAR</sequence>
<dbReference type="Pfam" id="PF00069">
    <property type="entry name" value="Pkinase"/>
    <property type="match status" value="1"/>
</dbReference>
<evidence type="ECO:0000313" key="7">
    <source>
        <dbReference type="Proteomes" id="UP000032180"/>
    </source>
</evidence>
<accession>A0A0D9XCS1</accession>
<dbReference type="InterPro" id="IPR000719">
    <property type="entry name" value="Prot_kinase_dom"/>
</dbReference>
<dbReference type="eggNOG" id="KOG1187">
    <property type="taxonomic scope" value="Eukaryota"/>
</dbReference>
<dbReference type="HOGENOM" id="CLU_000288_41_2_1"/>
<evidence type="ECO:0000256" key="4">
    <source>
        <dbReference type="SAM" id="SignalP"/>
    </source>
</evidence>
<feature type="transmembrane region" description="Helical" evidence="3">
    <location>
        <begin position="430"/>
        <end position="451"/>
    </location>
</feature>
<reference evidence="6 7" key="1">
    <citation type="submission" date="2012-08" db="EMBL/GenBank/DDBJ databases">
        <title>Oryza genome evolution.</title>
        <authorList>
            <person name="Wing R.A."/>
        </authorList>
    </citation>
    <scope>NUCLEOTIDE SEQUENCE</scope>
</reference>
<evidence type="ECO:0000259" key="5">
    <source>
        <dbReference type="PROSITE" id="PS50011"/>
    </source>
</evidence>
<feature type="compositionally biased region" description="Low complexity" evidence="2">
    <location>
        <begin position="756"/>
        <end position="769"/>
    </location>
</feature>
<dbReference type="GO" id="GO:0016020">
    <property type="term" value="C:membrane"/>
    <property type="evidence" value="ECO:0007669"/>
    <property type="project" value="UniProtKB-SubCell"/>
</dbReference>
<dbReference type="Proteomes" id="UP000032180">
    <property type="component" value="Chromosome 9"/>
</dbReference>
<protein>
    <recommendedName>
        <fullName evidence="5">Protein kinase domain-containing protein</fullName>
    </recommendedName>
</protein>
<dbReference type="EnsemblPlants" id="LPERR09G04670.1">
    <property type="protein sequence ID" value="LPERR09G04670.1"/>
    <property type="gene ID" value="LPERR09G04670"/>
</dbReference>
<dbReference type="GO" id="GO:0005524">
    <property type="term" value="F:ATP binding"/>
    <property type="evidence" value="ECO:0007669"/>
    <property type="project" value="InterPro"/>
</dbReference>
<keyword evidence="4" id="KW-0732">Signal</keyword>
<keyword evidence="3" id="KW-0472">Membrane</keyword>
<comment type="subcellular location">
    <subcellularLocation>
        <location evidence="1">Membrane</location>
        <topology evidence="1">Single-pass membrane protein</topology>
    </subcellularLocation>
</comment>
<dbReference type="InterPro" id="IPR008271">
    <property type="entry name" value="Ser/Thr_kinase_AS"/>
</dbReference>
<dbReference type="SMART" id="SM00220">
    <property type="entry name" value="S_TKc"/>
    <property type="match status" value="1"/>
</dbReference>
<dbReference type="Gramene" id="LPERR09G04670.1">
    <property type="protein sequence ID" value="LPERR09G04670.1"/>
    <property type="gene ID" value="LPERR09G04670"/>
</dbReference>